<organism evidence="8 9">
    <name type="scientific">Mobilicoccus pelagius NBRC 104925</name>
    <dbReference type="NCBI Taxonomy" id="1089455"/>
    <lineage>
        <taxon>Bacteria</taxon>
        <taxon>Bacillati</taxon>
        <taxon>Actinomycetota</taxon>
        <taxon>Actinomycetes</taxon>
        <taxon>Micrococcales</taxon>
        <taxon>Dermatophilaceae</taxon>
        <taxon>Mobilicoccus</taxon>
    </lineage>
</organism>
<dbReference type="Proteomes" id="UP000004367">
    <property type="component" value="Unassembled WGS sequence"/>
</dbReference>
<dbReference type="SUPFAM" id="SSF53335">
    <property type="entry name" value="S-adenosyl-L-methionine-dependent methyltransferases"/>
    <property type="match status" value="1"/>
</dbReference>
<feature type="binding site" evidence="5">
    <location>
        <position position="163"/>
    </location>
    <ligand>
        <name>S-adenosyl-L-methionine</name>
        <dbReference type="ChEBI" id="CHEBI:59789"/>
    </ligand>
</feature>
<dbReference type="NCBIfam" id="TIGR03534">
    <property type="entry name" value="RF_mod_PrmC"/>
    <property type="match status" value="1"/>
</dbReference>
<dbReference type="Pfam" id="PF05175">
    <property type="entry name" value="MTS"/>
    <property type="match status" value="1"/>
</dbReference>
<dbReference type="InterPro" id="IPR029063">
    <property type="entry name" value="SAM-dependent_MTases_sf"/>
</dbReference>
<dbReference type="InterPro" id="IPR007848">
    <property type="entry name" value="Small_mtfrase_dom"/>
</dbReference>
<comment type="caution">
    <text evidence="8">The sequence shown here is derived from an EMBL/GenBank/DDBJ whole genome shotgun (WGS) entry which is preliminary data.</text>
</comment>
<dbReference type="Gene3D" id="3.40.50.150">
    <property type="entry name" value="Vaccinia Virus protein VP39"/>
    <property type="match status" value="1"/>
</dbReference>
<gene>
    <name evidence="8" type="primary">hemK</name>
    <name evidence="5" type="synonym">prmC</name>
    <name evidence="8" type="ORF">MOPEL_003_00630</name>
</gene>
<dbReference type="PANTHER" id="PTHR18895">
    <property type="entry name" value="HEMK METHYLTRANSFERASE"/>
    <property type="match status" value="1"/>
</dbReference>
<dbReference type="EC" id="2.1.1.297" evidence="5"/>
<dbReference type="InterPro" id="IPR019874">
    <property type="entry name" value="RF_methyltr_PrmC"/>
</dbReference>
<dbReference type="GO" id="GO:0102559">
    <property type="term" value="F:peptide chain release factor N(5)-glutamine methyltransferase activity"/>
    <property type="evidence" value="ECO:0007669"/>
    <property type="project" value="UniProtKB-EC"/>
</dbReference>
<dbReference type="HAMAP" id="MF_02126">
    <property type="entry name" value="RF_methyltr_PrmC"/>
    <property type="match status" value="1"/>
</dbReference>
<dbReference type="PANTHER" id="PTHR18895:SF74">
    <property type="entry name" value="MTRF1L RELEASE FACTOR GLUTAMINE METHYLTRANSFERASE"/>
    <property type="match status" value="1"/>
</dbReference>
<accession>H5UMT1</accession>
<protein>
    <recommendedName>
        <fullName evidence="5">Release factor glutamine methyltransferase</fullName>
        <shortName evidence="5">RF MTase</shortName>
        <ecNumber evidence="5">2.1.1.297</ecNumber>
    </recommendedName>
    <alternativeName>
        <fullName evidence="5">N5-glutamine methyltransferase PrmC</fullName>
    </alternativeName>
    <alternativeName>
        <fullName evidence="5">Protein-(glutamine-N5) MTase PrmC</fullName>
    </alternativeName>
    <alternativeName>
        <fullName evidence="5">Protein-glutamine N-methyltransferase PrmC</fullName>
    </alternativeName>
</protein>
<reference evidence="8 9" key="1">
    <citation type="submission" date="2012-02" db="EMBL/GenBank/DDBJ databases">
        <title>Whole genome shotgun sequence of Mobilicoccus pelagius NBRC 104925.</title>
        <authorList>
            <person name="Yoshida Y."/>
            <person name="Hosoyama A."/>
            <person name="Tsuchikane K."/>
            <person name="Katsumata H."/>
            <person name="Yamazaki S."/>
            <person name="Fujita N."/>
        </authorList>
    </citation>
    <scope>NUCLEOTIDE SEQUENCE [LARGE SCALE GENOMIC DNA]</scope>
    <source>
        <strain evidence="8 9">NBRC 104925</strain>
    </source>
</reference>
<dbReference type="EMBL" id="BAFE01000003">
    <property type="protein sequence ID" value="GAB47039.1"/>
    <property type="molecule type" value="Genomic_DNA"/>
</dbReference>
<evidence type="ECO:0000256" key="4">
    <source>
        <dbReference type="ARBA" id="ARBA00048391"/>
    </source>
</evidence>
<dbReference type="InterPro" id="IPR002052">
    <property type="entry name" value="DNA_methylase_N6_adenine_CS"/>
</dbReference>
<feature type="domain" description="Methyltransferase small" evidence="6">
    <location>
        <begin position="135"/>
        <end position="213"/>
    </location>
</feature>
<dbReference type="AlphaFoldDB" id="H5UMT1"/>
<evidence type="ECO:0000259" key="6">
    <source>
        <dbReference type="Pfam" id="PF05175"/>
    </source>
</evidence>
<dbReference type="Gene3D" id="1.10.8.10">
    <property type="entry name" value="DNA helicase RuvA subunit, C-terminal domain"/>
    <property type="match status" value="1"/>
</dbReference>
<dbReference type="RefSeq" id="WP_009480937.1">
    <property type="nucleotide sequence ID" value="NZ_BAFE01000003.1"/>
</dbReference>
<dbReference type="STRING" id="1089455.MOPEL_003_00630"/>
<evidence type="ECO:0000259" key="7">
    <source>
        <dbReference type="Pfam" id="PF17827"/>
    </source>
</evidence>
<dbReference type="GO" id="GO:0032259">
    <property type="term" value="P:methylation"/>
    <property type="evidence" value="ECO:0007669"/>
    <property type="project" value="UniProtKB-KW"/>
</dbReference>
<dbReference type="InterPro" id="IPR004556">
    <property type="entry name" value="HemK-like"/>
</dbReference>
<comment type="similarity">
    <text evidence="5">Belongs to the protein N5-glutamine methyltransferase family. PrmC subfamily.</text>
</comment>
<dbReference type="CDD" id="cd02440">
    <property type="entry name" value="AdoMet_MTases"/>
    <property type="match status" value="1"/>
</dbReference>
<proteinExistence type="inferred from homology"/>
<feature type="domain" description="Release factor glutamine methyltransferase N-terminal" evidence="7">
    <location>
        <begin position="23"/>
        <end position="95"/>
    </location>
</feature>
<evidence type="ECO:0000313" key="9">
    <source>
        <dbReference type="Proteomes" id="UP000004367"/>
    </source>
</evidence>
<feature type="binding site" evidence="5">
    <location>
        <begin position="210"/>
        <end position="213"/>
    </location>
    <ligand>
        <name>substrate</name>
    </ligand>
</feature>
<keyword evidence="1 5" id="KW-0489">Methyltransferase</keyword>
<dbReference type="InterPro" id="IPR040758">
    <property type="entry name" value="PrmC_N"/>
</dbReference>
<keyword evidence="9" id="KW-1185">Reference proteome</keyword>
<dbReference type="GO" id="GO:0003676">
    <property type="term" value="F:nucleic acid binding"/>
    <property type="evidence" value="ECO:0007669"/>
    <property type="project" value="InterPro"/>
</dbReference>
<dbReference type="Pfam" id="PF17827">
    <property type="entry name" value="PrmC_N"/>
    <property type="match status" value="1"/>
</dbReference>
<evidence type="ECO:0000256" key="2">
    <source>
        <dbReference type="ARBA" id="ARBA00022679"/>
    </source>
</evidence>
<dbReference type="NCBIfam" id="TIGR00536">
    <property type="entry name" value="hemK_fam"/>
    <property type="match status" value="1"/>
</dbReference>
<sequence length="312" mass="32495">MSTPGSGAGAEAAPQEVGAPLAEVLRHTRSRLVEAGVASPHADAHSLLAFVLEIDTGELQRRAVLGRRFPADLAPRFAALLDRRCAREPLQHLTGTAPFRRLDLAVGPGVFVPRPETETVADLAIAACAGIDRPVVVDLCTGSGALALAIADEVPGSRVHAVETSSEALPWARRNIAGTGLPVTLHDDDVTGDLPTVAPLRGTVDVVVSNPPYIPPGAIPVDAEVARHDPPRALYGGGDDGLEIPRAVAHAAAPLLRPGGVLVMEHADVQSDALVAHLRAGEAWTDVTAHTDLTDRPRAVRARRTDASGRAS</sequence>
<comment type="function">
    <text evidence="5">Methylates the class 1 translation termination release factors RF1/PrfA and RF2/PrfB on the glutamine residue of the universally conserved GGQ motif.</text>
</comment>
<dbReference type="InterPro" id="IPR050320">
    <property type="entry name" value="N5-glutamine_MTase"/>
</dbReference>
<evidence type="ECO:0000256" key="3">
    <source>
        <dbReference type="ARBA" id="ARBA00022691"/>
    </source>
</evidence>
<evidence type="ECO:0000313" key="8">
    <source>
        <dbReference type="EMBL" id="GAB47039.1"/>
    </source>
</evidence>
<evidence type="ECO:0000256" key="1">
    <source>
        <dbReference type="ARBA" id="ARBA00022603"/>
    </source>
</evidence>
<feature type="binding site" evidence="5">
    <location>
        <position position="210"/>
    </location>
    <ligand>
        <name>S-adenosyl-L-methionine</name>
        <dbReference type="ChEBI" id="CHEBI:59789"/>
    </ligand>
</feature>
<name>H5UMT1_9MICO</name>
<dbReference type="PROSITE" id="PS00092">
    <property type="entry name" value="N6_MTASE"/>
    <property type="match status" value="1"/>
</dbReference>
<evidence type="ECO:0000256" key="5">
    <source>
        <dbReference type="HAMAP-Rule" id="MF_02126"/>
    </source>
</evidence>
<keyword evidence="3 5" id="KW-0949">S-adenosyl-L-methionine</keyword>
<comment type="catalytic activity">
    <reaction evidence="4 5">
        <text>L-glutaminyl-[peptide chain release factor] + S-adenosyl-L-methionine = N(5)-methyl-L-glutaminyl-[peptide chain release factor] + S-adenosyl-L-homocysteine + H(+)</text>
        <dbReference type="Rhea" id="RHEA:42896"/>
        <dbReference type="Rhea" id="RHEA-COMP:10271"/>
        <dbReference type="Rhea" id="RHEA-COMP:10272"/>
        <dbReference type="ChEBI" id="CHEBI:15378"/>
        <dbReference type="ChEBI" id="CHEBI:30011"/>
        <dbReference type="ChEBI" id="CHEBI:57856"/>
        <dbReference type="ChEBI" id="CHEBI:59789"/>
        <dbReference type="ChEBI" id="CHEBI:61891"/>
        <dbReference type="EC" id="2.1.1.297"/>
    </reaction>
</comment>
<dbReference type="eggNOG" id="COG2890">
    <property type="taxonomic scope" value="Bacteria"/>
</dbReference>
<comment type="caution">
    <text evidence="5">Lacks conserved residue(s) required for the propagation of feature annotation.</text>
</comment>
<keyword evidence="2 5" id="KW-0808">Transferase</keyword>